<organism evidence="2 3">
    <name type="scientific">Perkinsus olseni</name>
    <name type="common">Perkinsus atlanticus</name>
    <dbReference type="NCBI Taxonomy" id="32597"/>
    <lineage>
        <taxon>Eukaryota</taxon>
        <taxon>Sar</taxon>
        <taxon>Alveolata</taxon>
        <taxon>Perkinsozoa</taxon>
        <taxon>Perkinsea</taxon>
        <taxon>Perkinsida</taxon>
        <taxon>Perkinsidae</taxon>
        <taxon>Perkinsus</taxon>
    </lineage>
</organism>
<feature type="region of interest" description="Disordered" evidence="1">
    <location>
        <begin position="1"/>
        <end position="33"/>
    </location>
</feature>
<dbReference type="EMBL" id="JABANM010037907">
    <property type="protein sequence ID" value="KAF4679810.1"/>
    <property type="molecule type" value="Genomic_DNA"/>
</dbReference>
<accession>A0A7J6N8H7</accession>
<evidence type="ECO:0000256" key="1">
    <source>
        <dbReference type="SAM" id="MobiDB-lite"/>
    </source>
</evidence>
<gene>
    <name evidence="2" type="ORF">FOZ62_012447</name>
</gene>
<feature type="compositionally biased region" description="Low complexity" evidence="1">
    <location>
        <begin position="24"/>
        <end position="33"/>
    </location>
</feature>
<evidence type="ECO:0000313" key="3">
    <source>
        <dbReference type="Proteomes" id="UP000574390"/>
    </source>
</evidence>
<feature type="compositionally biased region" description="Basic residues" evidence="1">
    <location>
        <begin position="1"/>
        <end position="11"/>
    </location>
</feature>
<sequence>MTQWKPKSRHSATKEKREARSENSSDSSNRATSSSQVVEYKLKALGGEKFVGKNIRDLSTQKALMQWIEAEHLKMLYSKEEVEQAFGNSLTEEKFVDNCREYACRVMPDRADVYHSSMEDIINELLNIAVMDTYAAKAGDSTVTKTITDHNEYANHWTLTTWRPNVLSFLLFNAFLSV</sequence>
<protein>
    <submittedName>
        <fullName evidence="2">Uncharacterized protein</fullName>
    </submittedName>
</protein>
<feature type="compositionally biased region" description="Basic and acidic residues" evidence="1">
    <location>
        <begin position="12"/>
        <end position="23"/>
    </location>
</feature>
<evidence type="ECO:0000313" key="2">
    <source>
        <dbReference type="EMBL" id="KAF4679810.1"/>
    </source>
</evidence>
<comment type="caution">
    <text evidence="2">The sequence shown here is derived from an EMBL/GenBank/DDBJ whole genome shotgun (WGS) entry which is preliminary data.</text>
</comment>
<reference evidence="2 3" key="1">
    <citation type="submission" date="2020-04" db="EMBL/GenBank/DDBJ databases">
        <title>Perkinsus olseni comparative genomics.</title>
        <authorList>
            <person name="Bogema D.R."/>
        </authorList>
    </citation>
    <scope>NUCLEOTIDE SEQUENCE [LARGE SCALE GENOMIC DNA]</scope>
    <source>
        <strain evidence="2">ATCC PRA-205</strain>
    </source>
</reference>
<proteinExistence type="predicted"/>
<dbReference type="AlphaFoldDB" id="A0A7J6N8H7"/>
<name>A0A7J6N8H7_PEROL</name>
<dbReference type="Proteomes" id="UP000574390">
    <property type="component" value="Unassembled WGS sequence"/>
</dbReference>